<accession>A0A6C0EBI2</accession>
<proteinExistence type="predicted"/>
<reference evidence="1" key="1">
    <citation type="journal article" date="2020" name="Nature">
        <title>Giant virus diversity and host interactions through global metagenomics.</title>
        <authorList>
            <person name="Schulz F."/>
            <person name="Roux S."/>
            <person name="Paez-Espino D."/>
            <person name="Jungbluth S."/>
            <person name="Walsh D.A."/>
            <person name="Denef V.J."/>
            <person name="McMahon K.D."/>
            <person name="Konstantinidis K.T."/>
            <person name="Eloe-Fadrosh E.A."/>
            <person name="Kyrpides N.C."/>
            <person name="Woyke T."/>
        </authorList>
    </citation>
    <scope>NUCLEOTIDE SEQUENCE</scope>
    <source>
        <strain evidence="1">GVMAG-M-3300023179-27</strain>
    </source>
</reference>
<dbReference type="AlphaFoldDB" id="A0A6C0EBI2"/>
<dbReference type="EMBL" id="MN739778">
    <property type="protein sequence ID" value="QHT26092.1"/>
    <property type="molecule type" value="Genomic_DNA"/>
</dbReference>
<evidence type="ECO:0008006" key="2">
    <source>
        <dbReference type="Google" id="ProtNLM"/>
    </source>
</evidence>
<protein>
    <recommendedName>
        <fullName evidence="2">MORN repeat protein</fullName>
    </recommendedName>
</protein>
<dbReference type="Gene3D" id="2.20.110.10">
    <property type="entry name" value="Histone H3 K4-specific methyltransferase SET7/9 N-terminal domain"/>
    <property type="match status" value="1"/>
</dbReference>
<dbReference type="InterPro" id="IPR011652">
    <property type="entry name" value="MORN_2"/>
</dbReference>
<dbReference type="SUPFAM" id="SSF82185">
    <property type="entry name" value="Histone H3 K4-specific methyltransferase SET7/9 N-terminal domain"/>
    <property type="match status" value="1"/>
</dbReference>
<name>A0A6C0EBI2_9ZZZZ</name>
<evidence type="ECO:0000313" key="1">
    <source>
        <dbReference type="EMBL" id="QHT26092.1"/>
    </source>
</evidence>
<sequence length="76" mass="8794">MVGNVFNGSYTSYYENGNISEQGTFLNGVPNGIWKSYYKNGNQKAKIQYIYDNIVDHTIKRKNTVNDKPAKRQREN</sequence>
<dbReference type="Pfam" id="PF07661">
    <property type="entry name" value="MORN_2"/>
    <property type="match status" value="2"/>
</dbReference>
<organism evidence="1">
    <name type="scientific">viral metagenome</name>
    <dbReference type="NCBI Taxonomy" id="1070528"/>
    <lineage>
        <taxon>unclassified sequences</taxon>
        <taxon>metagenomes</taxon>
        <taxon>organismal metagenomes</taxon>
    </lineage>
</organism>